<organism evidence="2 3">
    <name type="scientific">Iris pallida</name>
    <name type="common">Sweet iris</name>
    <dbReference type="NCBI Taxonomy" id="29817"/>
    <lineage>
        <taxon>Eukaryota</taxon>
        <taxon>Viridiplantae</taxon>
        <taxon>Streptophyta</taxon>
        <taxon>Embryophyta</taxon>
        <taxon>Tracheophyta</taxon>
        <taxon>Spermatophyta</taxon>
        <taxon>Magnoliopsida</taxon>
        <taxon>Liliopsida</taxon>
        <taxon>Asparagales</taxon>
        <taxon>Iridaceae</taxon>
        <taxon>Iridoideae</taxon>
        <taxon>Irideae</taxon>
        <taxon>Iris</taxon>
    </lineage>
</organism>
<evidence type="ECO:0000313" key="2">
    <source>
        <dbReference type="EMBL" id="KAJ6810560.1"/>
    </source>
</evidence>
<accession>A0AAX6F2C2</accession>
<evidence type="ECO:0000313" key="3">
    <source>
        <dbReference type="Proteomes" id="UP001140949"/>
    </source>
</evidence>
<dbReference type="InterPro" id="IPR044819">
    <property type="entry name" value="OBL-like"/>
</dbReference>
<proteinExistence type="predicted"/>
<dbReference type="EMBL" id="JANAVB010032220">
    <property type="protein sequence ID" value="KAJ6810560.1"/>
    <property type="molecule type" value="Genomic_DNA"/>
</dbReference>
<reference evidence="2" key="2">
    <citation type="submission" date="2023-04" db="EMBL/GenBank/DDBJ databases">
        <authorList>
            <person name="Bruccoleri R.E."/>
            <person name="Oakeley E.J."/>
            <person name="Faust A.-M."/>
            <person name="Dessus-Babus S."/>
            <person name="Altorfer M."/>
            <person name="Burckhardt D."/>
            <person name="Oertli M."/>
            <person name="Naumann U."/>
            <person name="Petersen F."/>
            <person name="Wong J."/>
        </authorList>
    </citation>
    <scope>NUCLEOTIDE SEQUENCE</scope>
    <source>
        <strain evidence="2">GSM-AAB239-AS_SAM_17_03QT</strain>
        <tissue evidence="2">Leaf</tissue>
    </source>
</reference>
<dbReference type="GO" id="GO:0004806">
    <property type="term" value="F:triacylglycerol lipase activity"/>
    <property type="evidence" value="ECO:0007669"/>
    <property type="project" value="InterPro"/>
</dbReference>
<gene>
    <name evidence="2" type="ORF">M6B38_103525</name>
</gene>
<dbReference type="Pfam" id="PF01764">
    <property type="entry name" value="Lipase_3"/>
    <property type="match status" value="1"/>
</dbReference>
<dbReference type="AlphaFoldDB" id="A0AAX6F2C2"/>
<dbReference type="PANTHER" id="PTHR46086:SF18">
    <property type="entry name" value="OS04G0657500 PROTEIN"/>
    <property type="match status" value="1"/>
</dbReference>
<evidence type="ECO:0000259" key="1">
    <source>
        <dbReference type="Pfam" id="PF01764"/>
    </source>
</evidence>
<name>A0AAX6F2C2_IRIPA</name>
<keyword evidence="3" id="KW-1185">Reference proteome</keyword>
<dbReference type="InterPro" id="IPR029058">
    <property type="entry name" value="AB_hydrolase_fold"/>
</dbReference>
<dbReference type="InterPro" id="IPR002921">
    <property type="entry name" value="Fungal_lipase-type"/>
</dbReference>
<dbReference type="Gene3D" id="3.40.50.1820">
    <property type="entry name" value="alpha/beta hydrolase"/>
    <property type="match status" value="1"/>
</dbReference>
<protein>
    <recommendedName>
        <fullName evidence="1">Fungal lipase-type domain-containing protein</fullName>
    </recommendedName>
</protein>
<dbReference type="Proteomes" id="UP001140949">
    <property type="component" value="Unassembled WGS sequence"/>
</dbReference>
<comment type="caution">
    <text evidence="2">The sequence shown here is derived from an EMBL/GenBank/DDBJ whole genome shotgun (WGS) entry which is preliminary data.</text>
</comment>
<sequence>MALNMDSFLRVRFLSGQRLPLAWPAAPDGVGLRNSCSKPCGRVALRPVRAAKVDTVTVERPKTAPPTTVEEAPPEEELYMGSFSKYLDLNAEEAPLQDLVKFLADGKIGEVKSVRTPSGTVIDSPERRLAIVASLVLQKIILGVATPGVGTMTVMMNMLTQNNLSNLVWEFITGQMTFPDVNSQNFKSPFAFIDTRVQLDPSIKPSDGRYKAHICAMASKMAYENAERIRNTVRGYWNMEFIEFFNCWEAFQKEYTTQGFIMSDKPVESGEAELVVVAFRGTNDAYDAATDIDFSFFELPGVGAIHAGFMKALGMQTDGWPKEIEMSENRPYAYYLVRERLREILQKNPKAKFIVTGHSLGGALAVIFPVILKYHGEDELLARMEGVYTFGQPRVGDAALGRYAEELLDSTTRRYFRFVYNNDIVTRVPFDDNVFQFTHFGRCIYFDSLYRARDMNEEPNENYFDPRYTIPKQMDAMWELYRSFIIGYWKGQEYEESMVMKMMRAMGMMMPGLPNHSPQDYNNITRLGSLMGDPNTPDY</sequence>
<reference evidence="2" key="1">
    <citation type="journal article" date="2023" name="GigaByte">
        <title>Genome assembly of the bearded iris, Iris pallida Lam.</title>
        <authorList>
            <person name="Bruccoleri R.E."/>
            <person name="Oakeley E.J."/>
            <person name="Faust A.M.E."/>
            <person name="Altorfer M."/>
            <person name="Dessus-Babus S."/>
            <person name="Burckhardt D."/>
            <person name="Oertli M."/>
            <person name="Naumann U."/>
            <person name="Petersen F."/>
            <person name="Wong J."/>
        </authorList>
    </citation>
    <scope>NUCLEOTIDE SEQUENCE</scope>
    <source>
        <strain evidence="2">GSM-AAB239-AS_SAM_17_03QT</strain>
    </source>
</reference>
<dbReference type="PANTHER" id="PTHR46086">
    <property type="entry name" value="ALPHA/BETA-HYDROLASES SUPERFAMILY PROTEIN"/>
    <property type="match status" value="1"/>
</dbReference>
<dbReference type="CDD" id="cd00519">
    <property type="entry name" value="Lipase_3"/>
    <property type="match status" value="1"/>
</dbReference>
<dbReference type="GO" id="GO:0006629">
    <property type="term" value="P:lipid metabolic process"/>
    <property type="evidence" value="ECO:0007669"/>
    <property type="project" value="InterPro"/>
</dbReference>
<feature type="domain" description="Fungal lipase-type" evidence="1">
    <location>
        <begin position="276"/>
        <end position="431"/>
    </location>
</feature>
<dbReference type="SUPFAM" id="SSF53474">
    <property type="entry name" value="alpha/beta-Hydrolases"/>
    <property type="match status" value="1"/>
</dbReference>